<name>A0AAQ3QHH4_9LILI</name>
<evidence type="ECO:0000256" key="1">
    <source>
        <dbReference type="SAM" id="MobiDB-lite"/>
    </source>
</evidence>
<sequence length="214" mass="23441">MTTKPDQFSSDDDEYEEEEDDECQQEEDGVPVSPSNKAPQQKPSANPTAAKLEEEEDDSCDEEDDESCDESGGGDEDGAVDKPIAHQPKPHPEQPPPVGSCNNEPAPASASASSRSLKRKAPDFHEVRNAVGSAMDVMLGTLCVQYCQRDGIRISVRLLVTPSAWRKPRRSSRRSRKLTPKGLGFGIWALGSRINVSLAPSRTLYVHCFSHSNF</sequence>
<accession>A0AAQ3QHH4</accession>
<feature type="region of interest" description="Disordered" evidence="1">
    <location>
        <begin position="1"/>
        <end position="121"/>
    </location>
</feature>
<reference evidence="2 3" key="1">
    <citation type="submission" date="2023-10" db="EMBL/GenBank/DDBJ databases">
        <title>Chromosome-scale genome assembly provides insights into flower coloration mechanisms of Canna indica.</title>
        <authorList>
            <person name="Li C."/>
        </authorList>
    </citation>
    <scope>NUCLEOTIDE SEQUENCE [LARGE SCALE GENOMIC DNA]</scope>
    <source>
        <tissue evidence="2">Flower</tissue>
    </source>
</reference>
<keyword evidence="3" id="KW-1185">Reference proteome</keyword>
<protein>
    <submittedName>
        <fullName evidence="2">Uncharacterized protein</fullName>
    </submittedName>
</protein>
<feature type="compositionally biased region" description="Acidic residues" evidence="1">
    <location>
        <begin position="9"/>
        <end position="29"/>
    </location>
</feature>
<dbReference type="EMBL" id="CP136895">
    <property type="protein sequence ID" value="WOL09478.1"/>
    <property type="molecule type" value="Genomic_DNA"/>
</dbReference>
<dbReference type="Proteomes" id="UP001327560">
    <property type="component" value="Chromosome 6"/>
</dbReference>
<feature type="compositionally biased region" description="Acidic residues" evidence="1">
    <location>
        <begin position="53"/>
        <end position="78"/>
    </location>
</feature>
<evidence type="ECO:0000313" key="3">
    <source>
        <dbReference type="Proteomes" id="UP001327560"/>
    </source>
</evidence>
<proteinExistence type="predicted"/>
<evidence type="ECO:0000313" key="2">
    <source>
        <dbReference type="EMBL" id="WOL09478.1"/>
    </source>
</evidence>
<feature type="compositionally biased region" description="Polar residues" evidence="1">
    <location>
        <begin position="33"/>
        <end position="47"/>
    </location>
</feature>
<feature type="compositionally biased region" description="Low complexity" evidence="1">
    <location>
        <begin position="105"/>
        <end position="115"/>
    </location>
</feature>
<dbReference type="AlphaFoldDB" id="A0AAQ3QHH4"/>
<gene>
    <name evidence="2" type="ORF">Cni_G18231</name>
</gene>
<organism evidence="2 3">
    <name type="scientific">Canna indica</name>
    <name type="common">Indian-shot</name>
    <dbReference type="NCBI Taxonomy" id="4628"/>
    <lineage>
        <taxon>Eukaryota</taxon>
        <taxon>Viridiplantae</taxon>
        <taxon>Streptophyta</taxon>
        <taxon>Embryophyta</taxon>
        <taxon>Tracheophyta</taxon>
        <taxon>Spermatophyta</taxon>
        <taxon>Magnoliopsida</taxon>
        <taxon>Liliopsida</taxon>
        <taxon>Zingiberales</taxon>
        <taxon>Cannaceae</taxon>
        <taxon>Canna</taxon>
    </lineage>
</organism>